<dbReference type="Proteomes" id="UP001044222">
    <property type="component" value="Chromosome 9"/>
</dbReference>
<proteinExistence type="predicted"/>
<gene>
    <name evidence="2" type="ORF">ANANG_G00181960</name>
</gene>
<protein>
    <submittedName>
        <fullName evidence="2">Uncharacterized protein</fullName>
    </submittedName>
</protein>
<sequence length="20" mass="2374">MSHRHTYSASNQQRAQEADR</sequence>
<name>A0A9D3RTX3_ANGAN</name>
<dbReference type="EMBL" id="JAFIRN010000009">
    <property type="protein sequence ID" value="KAG5842835.1"/>
    <property type="molecule type" value="Genomic_DNA"/>
</dbReference>
<evidence type="ECO:0000313" key="3">
    <source>
        <dbReference type="Proteomes" id="UP001044222"/>
    </source>
</evidence>
<keyword evidence="3" id="KW-1185">Reference proteome</keyword>
<accession>A0A9D3RTX3</accession>
<dbReference type="AlphaFoldDB" id="A0A9D3RTX3"/>
<evidence type="ECO:0000256" key="1">
    <source>
        <dbReference type="SAM" id="MobiDB-lite"/>
    </source>
</evidence>
<reference evidence="2" key="1">
    <citation type="submission" date="2021-01" db="EMBL/GenBank/DDBJ databases">
        <title>A chromosome-scale assembly of European eel, Anguilla anguilla.</title>
        <authorList>
            <person name="Henkel C."/>
            <person name="Jong-Raadsen S.A."/>
            <person name="Dufour S."/>
            <person name="Weltzien F.-A."/>
            <person name="Palstra A.P."/>
            <person name="Pelster B."/>
            <person name="Spaink H.P."/>
            <person name="Van Den Thillart G.E."/>
            <person name="Jansen H."/>
            <person name="Zahm M."/>
            <person name="Klopp C."/>
            <person name="Cedric C."/>
            <person name="Louis A."/>
            <person name="Berthelot C."/>
            <person name="Parey E."/>
            <person name="Roest Crollius H."/>
            <person name="Montfort J."/>
            <person name="Robinson-Rechavi M."/>
            <person name="Bucao C."/>
            <person name="Bouchez O."/>
            <person name="Gislard M."/>
            <person name="Lluch J."/>
            <person name="Milhes M."/>
            <person name="Lampietro C."/>
            <person name="Lopez Roques C."/>
            <person name="Donnadieu C."/>
            <person name="Braasch I."/>
            <person name="Desvignes T."/>
            <person name="Postlethwait J."/>
            <person name="Bobe J."/>
            <person name="Guiguen Y."/>
            <person name="Dirks R."/>
        </authorList>
    </citation>
    <scope>NUCLEOTIDE SEQUENCE</scope>
    <source>
        <strain evidence="2">Tag_6206</strain>
        <tissue evidence="2">Liver</tissue>
    </source>
</reference>
<organism evidence="2 3">
    <name type="scientific">Anguilla anguilla</name>
    <name type="common">European freshwater eel</name>
    <name type="synonym">Muraena anguilla</name>
    <dbReference type="NCBI Taxonomy" id="7936"/>
    <lineage>
        <taxon>Eukaryota</taxon>
        <taxon>Metazoa</taxon>
        <taxon>Chordata</taxon>
        <taxon>Craniata</taxon>
        <taxon>Vertebrata</taxon>
        <taxon>Euteleostomi</taxon>
        <taxon>Actinopterygii</taxon>
        <taxon>Neopterygii</taxon>
        <taxon>Teleostei</taxon>
        <taxon>Anguilliformes</taxon>
        <taxon>Anguillidae</taxon>
        <taxon>Anguilla</taxon>
    </lineage>
</organism>
<feature type="compositionally biased region" description="Polar residues" evidence="1">
    <location>
        <begin position="7"/>
        <end position="20"/>
    </location>
</feature>
<evidence type="ECO:0000313" key="2">
    <source>
        <dbReference type="EMBL" id="KAG5842835.1"/>
    </source>
</evidence>
<feature type="region of interest" description="Disordered" evidence="1">
    <location>
        <begin position="1"/>
        <end position="20"/>
    </location>
</feature>
<comment type="caution">
    <text evidence="2">The sequence shown here is derived from an EMBL/GenBank/DDBJ whole genome shotgun (WGS) entry which is preliminary data.</text>
</comment>